<organism evidence="1 2">
    <name type="scientific">Dysgonomonas hofstadii</name>
    <dbReference type="NCBI Taxonomy" id="637886"/>
    <lineage>
        <taxon>Bacteria</taxon>
        <taxon>Pseudomonadati</taxon>
        <taxon>Bacteroidota</taxon>
        <taxon>Bacteroidia</taxon>
        <taxon>Bacteroidales</taxon>
        <taxon>Dysgonomonadaceae</taxon>
        <taxon>Dysgonomonas</taxon>
    </lineage>
</organism>
<keyword evidence="2" id="KW-1185">Reference proteome</keyword>
<proteinExistence type="predicted"/>
<accession>A0A840CIC8</accession>
<dbReference type="RefSeq" id="WP_262890036.1">
    <property type="nucleotide sequence ID" value="NZ_JACIEP010000001.1"/>
</dbReference>
<protein>
    <submittedName>
        <fullName evidence="1">Uncharacterized protein</fullName>
    </submittedName>
</protein>
<dbReference type="AlphaFoldDB" id="A0A840CIC8"/>
<reference evidence="1 2" key="1">
    <citation type="submission" date="2020-08" db="EMBL/GenBank/DDBJ databases">
        <title>Genomic Encyclopedia of Type Strains, Phase IV (KMG-IV): sequencing the most valuable type-strain genomes for metagenomic binning, comparative biology and taxonomic classification.</title>
        <authorList>
            <person name="Goeker M."/>
        </authorList>
    </citation>
    <scope>NUCLEOTIDE SEQUENCE [LARGE SCALE GENOMIC DNA]</scope>
    <source>
        <strain evidence="1 2">DSM 104969</strain>
    </source>
</reference>
<sequence length="41" mass="4834">MERIKSVRFVRFYDLSCLSKAKHPEGDPSFLRMTRKLMATS</sequence>
<dbReference type="EMBL" id="JACIEP010000001">
    <property type="protein sequence ID" value="MBB4034419.1"/>
    <property type="molecule type" value="Genomic_DNA"/>
</dbReference>
<evidence type="ECO:0000313" key="1">
    <source>
        <dbReference type="EMBL" id="MBB4034419.1"/>
    </source>
</evidence>
<dbReference type="Proteomes" id="UP000555103">
    <property type="component" value="Unassembled WGS sequence"/>
</dbReference>
<gene>
    <name evidence="1" type="ORF">GGR21_000304</name>
</gene>
<evidence type="ECO:0000313" key="2">
    <source>
        <dbReference type="Proteomes" id="UP000555103"/>
    </source>
</evidence>
<comment type="caution">
    <text evidence="1">The sequence shown here is derived from an EMBL/GenBank/DDBJ whole genome shotgun (WGS) entry which is preliminary data.</text>
</comment>
<name>A0A840CIC8_9BACT</name>